<dbReference type="InParanoid" id="M4C0Z4"/>
<dbReference type="EMBL" id="JH598088">
    <property type="status" value="NOT_ANNOTATED_CDS"/>
    <property type="molecule type" value="Genomic_DNA"/>
</dbReference>
<evidence type="ECO:0000313" key="1">
    <source>
        <dbReference type="EnsemblProtists" id="HpaP812699"/>
    </source>
</evidence>
<dbReference type="AlphaFoldDB" id="M4C0Z4"/>
<name>M4C0Z4_HYAAE</name>
<protein>
    <submittedName>
        <fullName evidence="1">Uncharacterized protein</fullName>
    </submittedName>
</protein>
<dbReference type="VEuPathDB" id="FungiDB:HpaG812699"/>
<proteinExistence type="predicted"/>
<accession>M4C0Z4</accession>
<sequence>MSLLNPILTTGCSDIQAREAVVGLYSQCDWWKYINRLSLVEKAPPLELLVIHLKGLLQSSSRTKPRLSCATDVDSMLKR</sequence>
<dbReference type="EnsemblProtists" id="HpaT812699">
    <property type="protein sequence ID" value="HpaP812699"/>
    <property type="gene ID" value="HpaG812699"/>
</dbReference>
<dbReference type="Proteomes" id="UP000011713">
    <property type="component" value="Unassembled WGS sequence"/>
</dbReference>
<reference evidence="2" key="1">
    <citation type="journal article" date="2010" name="Science">
        <title>Signatures of adaptation to obligate biotrophy in the Hyaloperonospora arabidopsidis genome.</title>
        <authorList>
            <person name="Baxter L."/>
            <person name="Tripathy S."/>
            <person name="Ishaque N."/>
            <person name="Boot N."/>
            <person name="Cabral A."/>
            <person name="Kemen E."/>
            <person name="Thines M."/>
            <person name="Ah-Fong A."/>
            <person name="Anderson R."/>
            <person name="Badejoko W."/>
            <person name="Bittner-Eddy P."/>
            <person name="Boore J.L."/>
            <person name="Chibucos M.C."/>
            <person name="Coates M."/>
            <person name="Dehal P."/>
            <person name="Delehaunty K."/>
            <person name="Dong S."/>
            <person name="Downton P."/>
            <person name="Dumas B."/>
            <person name="Fabro G."/>
            <person name="Fronick C."/>
            <person name="Fuerstenberg S.I."/>
            <person name="Fulton L."/>
            <person name="Gaulin E."/>
            <person name="Govers F."/>
            <person name="Hughes L."/>
            <person name="Humphray S."/>
            <person name="Jiang R.H."/>
            <person name="Judelson H."/>
            <person name="Kamoun S."/>
            <person name="Kyung K."/>
            <person name="Meijer H."/>
            <person name="Minx P."/>
            <person name="Morris P."/>
            <person name="Nelson J."/>
            <person name="Phuntumart V."/>
            <person name="Qutob D."/>
            <person name="Rehmany A."/>
            <person name="Rougon-Cardoso A."/>
            <person name="Ryden P."/>
            <person name="Torto-Alalibo T."/>
            <person name="Studholme D."/>
            <person name="Wang Y."/>
            <person name="Win J."/>
            <person name="Wood J."/>
            <person name="Clifton S.W."/>
            <person name="Rogers J."/>
            <person name="Van den Ackerveken G."/>
            <person name="Jones J.D."/>
            <person name="McDowell J.M."/>
            <person name="Beynon J."/>
            <person name="Tyler B.M."/>
        </authorList>
    </citation>
    <scope>NUCLEOTIDE SEQUENCE [LARGE SCALE GENOMIC DNA]</scope>
    <source>
        <strain evidence="2">Emoy2</strain>
    </source>
</reference>
<reference evidence="1" key="2">
    <citation type="submission" date="2015-06" db="UniProtKB">
        <authorList>
            <consortium name="EnsemblProtists"/>
        </authorList>
    </citation>
    <scope>IDENTIFICATION</scope>
    <source>
        <strain evidence="1">Emoy2</strain>
    </source>
</reference>
<organism evidence="1 2">
    <name type="scientific">Hyaloperonospora arabidopsidis (strain Emoy2)</name>
    <name type="common">Downy mildew agent</name>
    <name type="synonym">Peronospora arabidopsidis</name>
    <dbReference type="NCBI Taxonomy" id="559515"/>
    <lineage>
        <taxon>Eukaryota</taxon>
        <taxon>Sar</taxon>
        <taxon>Stramenopiles</taxon>
        <taxon>Oomycota</taxon>
        <taxon>Peronosporomycetes</taxon>
        <taxon>Peronosporales</taxon>
        <taxon>Peronosporaceae</taxon>
        <taxon>Hyaloperonospora</taxon>
    </lineage>
</organism>
<evidence type="ECO:0000313" key="2">
    <source>
        <dbReference type="Proteomes" id="UP000011713"/>
    </source>
</evidence>
<keyword evidence="2" id="KW-1185">Reference proteome</keyword>
<dbReference type="HOGENOM" id="CLU_2611131_0_0_1"/>